<feature type="non-terminal residue" evidence="1">
    <location>
        <position position="49"/>
    </location>
</feature>
<gene>
    <name evidence="1" type="ORF">METZ01_LOCUS104974</name>
</gene>
<evidence type="ECO:0000313" key="1">
    <source>
        <dbReference type="EMBL" id="SVA52120.1"/>
    </source>
</evidence>
<protein>
    <submittedName>
        <fullName evidence="1">Uncharacterized protein</fullName>
    </submittedName>
</protein>
<accession>A0A381WHY2</accession>
<sequence length="49" mass="5127">MEVLPHGSWPSPITARSLVAGAVGLGEVLVDGADIWWAEARPDEGGRTV</sequence>
<dbReference type="AlphaFoldDB" id="A0A381WHY2"/>
<organism evidence="1">
    <name type="scientific">marine metagenome</name>
    <dbReference type="NCBI Taxonomy" id="408172"/>
    <lineage>
        <taxon>unclassified sequences</taxon>
        <taxon>metagenomes</taxon>
        <taxon>ecological metagenomes</taxon>
    </lineage>
</organism>
<proteinExistence type="predicted"/>
<dbReference type="EMBL" id="UINC01011868">
    <property type="protein sequence ID" value="SVA52120.1"/>
    <property type="molecule type" value="Genomic_DNA"/>
</dbReference>
<reference evidence="1" key="1">
    <citation type="submission" date="2018-05" db="EMBL/GenBank/DDBJ databases">
        <authorList>
            <person name="Lanie J.A."/>
            <person name="Ng W.-L."/>
            <person name="Kazmierczak K.M."/>
            <person name="Andrzejewski T.M."/>
            <person name="Davidsen T.M."/>
            <person name="Wayne K.J."/>
            <person name="Tettelin H."/>
            <person name="Glass J.I."/>
            <person name="Rusch D."/>
            <person name="Podicherti R."/>
            <person name="Tsui H.-C.T."/>
            <person name="Winkler M.E."/>
        </authorList>
    </citation>
    <scope>NUCLEOTIDE SEQUENCE</scope>
</reference>
<name>A0A381WHY2_9ZZZZ</name>